<name>A0A8J4QMU4_9ROSI</name>
<sequence length="75" mass="8467">MERFGEPGIQPTTLVYIVKVEVIVGQCCLEAHFAGFWHALQLFNQQGILEIQFESHLSNCQLSIAAFNMDSPKNK</sequence>
<dbReference type="EMBL" id="JRKL02006301">
    <property type="protein sequence ID" value="KAF3949129.1"/>
    <property type="molecule type" value="Genomic_DNA"/>
</dbReference>
<dbReference type="AlphaFoldDB" id="A0A8J4QMU4"/>
<evidence type="ECO:0000313" key="2">
    <source>
        <dbReference type="Proteomes" id="UP000737018"/>
    </source>
</evidence>
<evidence type="ECO:0000313" key="1">
    <source>
        <dbReference type="EMBL" id="KAF3949129.1"/>
    </source>
</evidence>
<dbReference type="OrthoDB" id="10404053at2759"/>
<organism evidence="1 2">
    <name type="scientific">Castanea mollissima</name>
    <name type="common">Chinese chestnut</name>
    <dbReference type="NCBI Taxonomy" id="60419"/>
    <lineage>
        <taxon>Eukaryota</taxon>
        <taxon>Viridiplantae</taxon>
        <taxon>Streptophyta</taxon>
        <taxon>Embryophyta</taxon>
        <taxon>Tracheophyta</taxon>
        <taxon>Spermatophyta</taxon>
        <taxon>Magnoliopsida</taxon>
        <taxon>eudicotyledons</taxon>
        <taxon>Gunneridae</taxon>
        <taxon>Pentapetalae</taxon>
        <taxon>rosids</taxon>
        <taxon>fabids</taxon>
        <taxon>Fagales</taxon>
        <taxon>Fagaceae</taxon>
        <taxon>Castanea</taxon>
    </lineage>
</organism>
<dbReference type="Proteomes" id="UP000737018">
    <property type="component" value="Unassembled WGS sequence"/>
</dbReference>
<protein>
    <submittedName>
        <fullName evidence="1">Uncharacterized protein</fullName>
    </submittedName>
</protein>
<keyword evidence="2" id="KW-1185">Reference proteome</keyword>
<reference evidence="1" key="1">
    <citation type="submission" date="2020-03" db="EMBL/GenBank/DDBJ databases">
        <title>Castanea mollissima Vanexum genome sequencing.</title>
        <authorList>
            <person name="Staton M."/>
        </authorList>
    </citation>
    <scope>NUCLEOTIDE SEQUENCE</scope>
    <source>
        <tissue evidence="1">Leaf</tissue>
    </source>
</reference>
<accession>A0A8J4QMU4</accession>
<proteinExistence type="predicted"/>
<gene>
    <name evidence="1" type="ORF">CMV_024958</name>
</gene>
<comment type="caution">
    <text evidence="1">The sequence shown here is derived from an EMBL/GenBank/DDBJ whole genome shotgun (WGS) entry which is preliminary data.</text>
</comment>